<dbReference type="Pfam" id="PF13561">
    <property type="entry name" value="adh_short_C2"/>
    <property type="match status" value="1"/>
</dbReference>
<dbReference type="PANTHER" id="PTHR43639">
    <property type="entry name" value="OXIDOREDUCTASE, SHORT-CHAIN DEHYDROGENASE/REDUCTASE FAMILY (AFU_ORTHOLOGUE AFUA_5G02870)"/>
    <property type="match status" value="1"/>
</dbReference>
<dbReference type="GO" id="GO:0016491">
    <property type="term" value="F:oxidoreductase activity"/>
    <property type="evidence" value="ECO:0007669"/>
    <property type="project" value="UniProtKB-KW"/>
</dbReference>
<evidence type="ECO:0000313" key="4">
    <source>
        <dbReference type="Proteomes" id="UP000022835"/>
    </source>
</evidence>
<comment type="similarity">
    <text evidence="1">Belongs to the short-chain dehydrogenases/reductases (SDR) family.</text>
</comment>
<keyword evidence="4" id="KW-1185">Reference proteome</keyword>
<reference evidence="3" key="1">
    <citation type="submission" date="2014-05" db="EMBL/GenBank/DDBJ databases">
        <title>Genome sequence of Mycobacterium aromaticivorans strain JS19b1T (= DSM 45407T).</title>
        <authorList>
            <person name="Kwak Y."/>
            <person name="Park G.-S."/>
            <person name="Li Q.X."/>
            <person name="Lee S.-E."/>
            <person name="Shin J.-H."/>
        </authorList>
    </citation>
    <scope>NUCLEOTIDE SEQUENCE [LARGE SCALE GENOMIC DNA]</scope>
    <source>
        <strain evidence="3">JS19b1</strain>
    </source>
</reference>
<protein>
    <submittedName>
        <fullName evidence="3">Short-chain dehydrogenase</fullName>
    </submittedName>
</protein>
<dbReference type="FunFam" id="3.40.50.720:FF:000084">
    <property type="entry name" value="Short-chain dehydrogenase reductase"/>
    <property type="match status" value="1"/>
</dbReference>
<evidence type="ECO:0000256" key="2">
    <source>
        <dbReference type="ARBA" id="ARBA00023002"/>
    </source>
</evidence>
<dbReference type="EMBL" id="JALN02000001">
    <property type="protein sequence ID" value="KDE99166.1"/>
    <property type="molecule type" value="Genomic_DNA"/>
</dbReference>
<dbReference type="RefSeq" id="WP_036341529.1">
    <property type="nucleotide sequence ID" value="NZ_JALN02000001.1"/>
</dbReference>
<dbReference type="AlphaFoldDB" id="A0A064CHK4"/>
<evidence type="ECO:0000256" key="1">
    <source>
        <dbReference type="ARBA" id="ARBA00006484"/>
    </source>
</evidence>
<evidence type="ECO:0000313" key="3">
    <source>
        <dbReference type="EMBL" id="KDE99166.1"/>
    </source>
</evidence>
<dbReference type="SUPFAM" id="SSF51735">
    <property type="entry name" value="NAD(P)-binding Rossmann-fold domains"/>
    <property type="match status" value="1"/>
</dbReference>
<dbReference type="OrthoDB" id="286404at2"/>
<dbReference type="eggNOG" id="COG1028">
    <property type="taxonomic scope" value="Bacteria"/>
</dbReference>
<gene>
    <name evidence="3" type="ORF">Y900_009425</name>
</gene>
<dbReference type="Proteomes" id="UP000022835">
    <property type="component" value="Unassembled WGS sequence"/>
</dbReference>
<sequence>MAEHSNGRPPVALVTGATSGIGRAVALDLARDGFEVIVHGRDPGRGAATVKEIEDKGGHARFVAADLADADAVTALAAEAGEVEVLVNNGGISWFGPSADLDTETFDHLFDSNVRAAYQLVAALAPGMAKRGHGSIISVDSMAGHIGLAGGAAYGATKAALTAMTRAWAAEFSPSGVRVNTVAPGPVFTAESKRELIESLATTTLLDRGAQPQEISEVIAFLASDKASYITGVVIPVDGGRTAV</sequence>
<dbReference type="PANTHER" id="PTHR43639:SF1">
    <property type="entry name" value="SHORT-CHAIN DEHYDROGENASE_REDUCTASE FAMILY PROTEIN"/>
    <property type="match status" value="1"/>
</dbReference>
<dbReference type="InterPro" id="IPR020904">
    <property type="entry name" value="Sc_DH/Rdtase_CS"/>
</dbReference>
<dbReference type="InterPro" id="IPR002347">
    <property type="entry name" value="SDR_fam"/>
</dbReference>
<dbReference type="InterPro" id="IPR036291">
    <property type="entry name" value="NAD(P)-bd_dom_sf"/>
</dbReference>
<dbReference type="CDD" id="cd05233">
    <property type="entry name" value="SDR_c"/>
    <property type="match status" value="1"/>
</dbReference>
<dbReference type="PROSITE" id="PS00061">
    <property type="entry name" value="ADH_SHORT"/>
    <property type="match status" value="1"/>
</dbReference>
<dbReference type="PRINTS" id="PR00080">
    <property type="entry name" value="SDRFAMILY"/>
</dbReference>
<comment type="caution">
    <text evidence="3">The sequence shown here is derived from an EMBL/GenBank/DDBJ whole genome shotgun (WGS) entry which is preliminary data.</text>
</comment>
<dbReference type="PRINTS" id="PR00081">
    <property type="entry name" value="GDHRDH"/>
</dbReference>
<organism evidence="3 4">
    <name type="scientific">Mycolicibacterium aromaticivorans JS19b1 = JCM 16368</name>
    <dbReference type="NCBI Taxonomy" id="1440774"/>
    <lineage>
        <taxon>Bacteria</taxon>
        <taxon>Bacillati</taxon>
        <taxon>Actinomycetota</taxon>
        <taxon>Actinomycetes</taxon>
        <taxon>Mycobacteriales</taxon>
        <taxon>Mycobacteriaceae</taxon>
        <taxon>Mycolicibacterium</taxon>
    </lineage>
</organism>
<proteinExistence type="inferred from homology"/>
<name>A0A064CHK4_9MYCO</name>
<dbReference type="STRING" id="1440774.Y900_009425"/>
<dbReference type="Gene3D" id="3.40.50.720">
    <property type="entry name" value="NAD(P)-binding Rossmann-like Domain"/>
    <property type="match status" value="1"/>
</dbReference>
<keyword evidence="2" id="KW-0560">Oxidoreductase</keyword>
<accession>A0A064CHK4</accession>